<dbReference type="InterPro" id="IPR026015">
    <property type="entry name" value="ATP_synth_OSCP/delta_N_sf"/>
</dbReference>
<keyword evidence="4 8" id="KW-0406">Ion transport</keyword>
<sequence>MADLSTLARPYAKAVFELARDGKSLKEWSAQLAAISEAVANPQLSQLIGHPALSRAELADVLGKALSKDLNAEGQSLIKLLTDNGRLKTAAAIAEQFEALRAEAEARVEVEVTTATKVEKAQQDALASAIRKRLDRDVAIAWNTDESLVAGAVIRAGDMVIDGSVRGELERLQTALTR</sequence>
<dbReference type="SUPFAM" id="SSF47928">
    <property type="entry name" value="N-terminal domain of the delta subunit of the F1F0-ATP synthase"/>
    <property type="match status" value="1"/>
</dbReference>
<organism evidence="9 10">
    <name type="scientific">Stenotrophobium rhamnosiphilum</name>
    <dbReference type="NCBI Taxonomy" id="2029166"/>
    <lineage>
        <taxon>Bacteria</taxon>
        <taxon>Pseudomonadati</taxon>
        <taxon>Pseudomonadota</taxon>
        <taxon>Gammaproteobacteria</taxon>
        <taxon>Nevskiales</taxon>
        <taxon>Nevskiaceae</taxon>
        <taxon>Stenotrophobium</taxon>
    </lineage>
</organism>
<evidence type="ECO:0000256" key="7">
    <source>
        <dbReference type="ARBA" id="ARBA00023310"/>
    </source>
</evidence>
<comment type="function">
    <text evidence="8">F(1)F(0) ATP synthase produces ATP from ADP in the presence of a proton or sodium gradient. F-type ATPases consist of two structural domains, F(1) containing the extramembraneous catalytic core and F(0) containing the membrane proton channel, linked together by a central stalk and a peripheral stalk. During catalysis, ATP synthesis in the catalytic domain of F(1) is coupled via a rotary mechanism of the central stalk subunits to proton translocation.</text>
</comment>
<dbReference type="AlphaFoldDB" id="A0A2T5MGC3"/>
<dbReference type="Proteomes" id="UP000244248">
    <property type="component" value="Unassembled WGS sequence"/>
</dbReference>
<dbReference type="PANTHER" id="PTHR11910">
    <property type="entry name" value="ATP SYNTHASE DELTA CHAIN"/>
    <property type="match status" value="1"/>
</dbReference>
<evidence type="ECO:0000256" key="4">
    <source>
        <dbReference type="ARBA" id="ARBA00023065"/>
    </source>
</evidence>
<comment type="caution">
    <text evidence="9">The sequence shown here is derived from an EMBL/GenBank/DDBJ whole genome shotgun (WGS) entry which is preliminary data.</text>
</comment>
<evidence type="ECO:0000256" key="6">
    <source>
        <dbReference type="ARBA" id="ARBA00023196"/>
    </source>
</evidence>
<evidence type="ECO:0000256" key="5">
    <source>
        <dbReference type="ARBA" id="ARBA00023136"/>
    </source>
</evidence>
<evidence type="ECO:0000256" key="8">
    <source>
        <dbReference type="HAMAP-Rule" id="MF_01416"/>
    </source>
</evidence>
<evidence type="ECO:0000256" key="3">
    <source>
        <dbReference type="ARBA" id="ARBA00022781"/>
    </source>
</evidence>
<keyword evidence="10" id="KW-1185">Reference proteome</keyword>
<protein>
    <recommendedName>
        <fullName evidence="8">ATP synthase subunit delta</fullName>
    </recommendedName>
    <alternativeName>
        <fullName evidence="8">ATP synthase F(1) sector subunit delta</fullName>
    </alternativeName>
    <alternativeName>
        <fullName evidence="8">F-type ATPase subunit delta</fullName>
        <shortName evidence="8">F-ATPase subunit delta</shortName>
    </alternativeName>
</protein>
<comment type="similarity">
    <text evidence="8">Belongs to the ATPase delta chain family.</text>
</comment>
<dbReference type="HAMAP" id="MF_01416">
    <property type="entry name" value="ATP_synth_delta_bact"/>
    <property type="match status" value="1"/>
</dbReference>
<dbReference type="OrthoDB" id="9816221at2"/>
<keyword evidence="6 8" id="KW-0139">CF(1)</keyword>
<dbReference type="EMBL" id="QANS01000003">
    <property type="protein sequence ID" value="PTU31635.1"/>
    <property type="molecule type" value="Genomic_DNA"/>
</dbReference>
<name>A0A2T5MGC3_9GAMM</name>
<gene>
    <name evidence="8" type="primary">atpH</name>
    <name evidence="9" type="ORF">CJD38_09970</name>
</gene>
<keyword evidence="2 8" id="KW-0813">Transport</keyword>
<reference evidence="9 10" key="1">
    <citation type="submission" date="2018-04" db="EMBL/GenBank/DDBJ databases">
        <title>Novel species isolated from glacier.</title>
        <authorList>
            <person name="Liu Q."/>
            <person name="Xin Y.-H."/>
        </authorList>
    </citation>
    <scope>NUCLEOTIDE SEQUENCE [LARGE SCALE GENOMIC DNA]</scope>
    <source>
        <strain evidence="9 10">GT1R17</strain>
    </source>
</reference>
<keyword evidence="8" id="KW-1003">Cell membrane</keyword>
<dbReference type="PROSITE" id="PS00389">
    <property type="entry name" value="ATPASE_DELTA"/>
    <property type="match status" value="1"/>
</dbReference>
<dbReference type="NCBIfam" id="NF004402">
    <property type="entry name" value="PRK05758.2-2"/>
    <property type="match status" value="1"/>
</dbReference>
<dbReference type="PRINTS" id="PR00125">
    <property type="entry name" value="ATPASEDELTA"/>
</dbReference>
<keyword evidence="3 8" id="KW-0375">Hydrogen ion transport</keyword>
<keyword evidence="5 8" id="KW-0472">Membrane</keyword>
<proteinExistence type="inferred from homology"/>
<keyword evidence="7 8" id="KW-0066">ATP synthesis</keyword>
<dbReference type="RefSeq" id="WP_107940181.1">
    <property type="nucleotide sequence ID" value="NZ_QANS01000003.1"/>
</dbReference>
<accession>A0A2T5MGC3</accession>
<dbReference type="GO" id="GO:0005886">
    <property type="term" value="C:plasma membrane"/>
    <property type="evidence" value="ECO:0007669"/>
    <property type="project" value="UniProtKB-SubCell"/>
</dbReference>
<comment type="function">
    <text evidence="8">This protein is part of the stalk that links CF(0) to CF(1). It either transmits conformational changes from CF(0) to CF(1) or is implicated in proton conduction.</text>
</comment>
<dbReference type="InterPro" id="IPR000711">
    <property type="entry name" value="ATPase_OSCP/dsu"/>
</dbReference>
<dbReference type="GO" id="GO:0046933">
    <property type="term" value="F:proton-transporting ATP synthase activity, rotational mechanism"/>
    <property type="evidence" value="ECO:0007669"/>
    <property type="project" value="UniProtKB-UniRule"/>
</dbReference>
<comment type="subcellular location">
    <subcellularLocation>
        <location evidence="8">Cell membrane</location>
        <topology evidence="8">Peripheral membrane protein</topology>
    </subcellularLocation>
    <subcellularLocation>
        <location evidence="1">Membrane</location>
    </subcellularLocation>
</comment>
<dbReference type="Gene3D" id="1.10.520.20">
    <property type="entry name" value="N-terminal domain of the delta subunit of the F1F0-ATP synthase"/>
    <property type="match status" value="1"/>
</dbReference>
<dbReference type="NCBIfam" id="TIGR01145">
    <property type="entry name" value="ATP_synt_delta"/>
    <property type="match status" value="1"/>
</dbReference>
<dbReference type="Pfam" id="PF00213">
    <property type="entry name" value="OSCP"/>
    <property type="match status" value="1"/>
</dbReference>
<dbReference type="InterPro" id="IPR020781">
    <property type="entry name" value="ATPase_OSCP/d_CS"/>
</dbReference>
<evidence type="ECO:0000313" key="10">
    <source>
        <dbReference type="Proteomes" id="UP000244248"/>
    </source>
</evidence>
<evidence type="ECO:0000256" key="2">
    <source>
        <dbReference type="ARBA" id="ARBA00022448"/>
    </source>
</evidence>
<evidence type="ECO:0000313" key="9">
    <source>
        <dbReference type="EMBL" id="PTU31635.1"/>
    </source>
</evidence>
<evidence type="ECO:0000256" key="1">
    <source>
        <dbReference type="ARBA" id="ARBA00004370"/>
    </source>
</evidence>
<dbReference type="GO" id="GO:0045259">
    <property type="term" value="C:proton-transporting ATP synthase complex"/>
    <property type="evidence" value="ECO:0007669"/>
    <property type="project" value="UniProtKB-KW"/>
</dbReference>